<evidence type="ECO:0000313" key="2">
    <source>
        <dbReference type="Proteomes" id="UP001261666"/>
    </source>
</evidence>
<name>A0ACC6IHW6_9ACTN</name>
<evidence type="ECO:0000313" key="1">
    <source>
        <dbReference type="EMBL" id="MDR6210350.1"/>
    </source>
</evidence>
<sequence length="295" mass="30550">MEASPLVSWSSPNSAAQAPAQLEQARGAGLMAGRTVLVTGASSGIGEVVARTLAAQGAQVGLLARNESELRRVAGDVSTDGGTAWAAPADLRDTAAVGRAVTEVAEALGPVDGLVHCAAEARDQAFLCDLPEEVWDRTLDINLTGAYRVCRAVVPTMMQRRSGGIVLVTSIAGSRGLPANTAYCASKFGLTGLMQSLAAELGAFGVRVNAVSPGLVESPASTDADRYGDAFMASLARHHGPADLTWERYLRRAVNGTILRRMVQPQEVANHVLFLLSDLSDGATGQSVAVDGGVL</sequence>
<accession>A0ACC6IHW6</accession>
<dbReference type="EMBL" id="JAVIZJ010000005">
    <property type="protein sequence ID" value="MDR6210350.1"/>
    <property type="molecule type" value="Genomic_DNA"/>
</dbReference>
<gene>
    <name evidence="1" type="ORF">QE364_002061</name>
</gene>
<protein>
    <submittedName>
        <fullName evidence="1">NAD(P)-dependent dehydrogenase (Short-subunit alcohol dehydrogenase family)</fullName>
    </submittedName>
</protein>
<comment type="caution">
    <text evidence="1">The sequence shown here is derived from an EMBL/GenBank/DDBJ whole genome shotgun (WGS) entry which is preliminary data.</text>
</comment>
<proteinExistence type="predicted"/>
<dbReference type="Proteomes" id="UP001261666">
    <property type="component" value="Unassembled WGS sequence"/>
</dbReference>
<reference evidence="1" key="1">
    <citation type="submission" date="2023-08" db="EMBL/GenBank/DDBJ databases">
        <title>Functional and genomic diversity of the sorghum phyllosphere microbiome.</title>
        <authorList>
            <person name="Shade A."/>
        </authorList>
    </citation>
    <scope>NUCLEOTIDE SEQUENCE</scope>
    <source>
        <strain evidence="1">SORGH_AS_0885</strain>
    </source>
</reference>
<organism evidence="1 2">
    <name type="scientific">Nocardioides zeae</name>
    <dbReference type="NCBI Taxonomy" id="1457234"/>
    <lineage>
        <taxon>Bacteria</taxon>
        <taxon>Bacillati</taxon>
        <taxon>Actinomycetota</taxon>
        <taxon>Actinomycetes</taxon>
        <taxon>Propionibacteriales</taxon>
        <taxon>Nocardioidaceae</taxon>
        <taxon>Nocardioides</taxon>
    </lineage>
</organism>
<keyword evidence="2" id="KW-1185">Reference proteome</keyword>